<dbReference type="NCBIfam" id="TIGR00229">
    <property type="entry name" value="sensory_box"/>
    <property type="match status" value="1"/>
</dbReference>
<evidence type="ECO:0000313" key="11">
    <source>
        <dbReference type="Proteomes" id="UP000057609"/>
    </source>
</evidence>
<dbReference type="SUPFAM" id="SSF47384">
    <property type="entry name" value="Homodimeric domain of signal transducing histidine kinase"/>
    <property type="match status" value="1"/>
</dbReference>
<dbReference type="PANTHER" id="PTHR42878:SF15">
    <property type="entry name" value="BACTERIOPHYTOCHROME"/>
    <property type="match status" value="1"/>
</dbReference>
<keyword evidence="11" id="KW-1185">Reference proteome</keyword>
<dbReference type="Pfam" id="PF17159">
    <property type="entry name" value="MASE3"/>
    <property type="match status" value="1"/>
</dbReference>
<dbReference type="SUPFAM" id="SSF55874">
    <property type="entry name" value="ATPase domain of HSP90 chaperone/DNA topoisomerase II/histidine kinase"/>
    <property type="match status" value="1"/>
</dbReference>
<dbReference type="InterPro" id="IPR050351">
    <property type="entry name" value="BphY/WalK/GraS-like"/>
</dbReference>
<keyword evidence="4" id="KW-0808">Transferase</keyword>
<feature type="transmembrane region" description="Helical" evidence="7">
    <location>
        <begin position="51"/>
        <end position="71"/>
    </location>
</feature>
<dbReference type="InterPro" id="IPR036097">
    <property type="entry name" value="HisK_dim/P_sf"/>
</dbReference>
<keyword evidence="7" id="KW-0812">Transmembrane</keyword>
<dbReference type="InterPro" id="IPR035965">
    <property type="entry name" value="PAS-like_dom_sf"/>
</dbReference>
<evidence type="ECO:0000259" key="9">
    <source>
        <dbReference type="PROSITE" id="PS50112"/>
    </source>
</evidence>
<dbReference type="Pfam" id="PF00512">
    <property type="entry name" value="HisKA"/>
    <property type="match status" value="1"/>
</dbReference>
<evidence type="ECO:0000256" key="1">
    <source>
        <dbReference type="ARBA" id="ARBA00000085"/>
    </source>
</evidence>
<dbReference type="SMART" id="SM00387">
    <property type="entry name" value="HATPase_c"/>
    <property type="match status" value="1"/>
</dbReference>
<dbReference type="GO" id="GO:0000155">
    <property type="term" value="F:phosphorelay sensor kinase activity"/>
    <property type="evidence" value="ECO:0007669"/>
    <property type="project" value="InterPro"/>
</dbReference>
<sequence>MVLFAVVLAILAPLGRSNYLLFHALAEFFSVVVACSIFVVAWNSRRFQNNGFWLLLGCISLSAAVLDLFHTMAYKGMGVFPGGGAPLATQFWIAARYLQAGAFLLAPLYVRRTLAPRLTFVGCVALALALVAVILSGGIFPDCYIEGEGITPFKKFSEYLFIAMYLGALALLQRRREAFDPAVLRLLRMSIVTFVLSGLAFSAYADVFGYTNQAGHLLKVLGCYFLYRGVIAIGLTNPYNLLFRELKLKEEALVSERNELRESRERTDRVLESMYESFFSVDREWRLTYVNSQASRLLTRSREELLGKVMWEEFPEAVGSVFYNEYHEALALQQVRVFEEYYSPLDAWFEVHAYPSPDGLSVFFNDVTERKRIHEEIELLNTDLAARAAELEVLNGDLEAFNSSVSHDLRGPITNICGQCQVILELFPHKADAEVLDFVRGILDESWRMNDLINTLLDFSRLGRVEMKREPVDLSSLAQEIAAAQAARFPERSVRFAADEGLTTTGDPGLLRIVLENLLGNAWKYTGKTADAAVRFGVLETEGRRAFYVRDNGAGFDMTRAGNLFAPFKRLHASSEFEGFGIGLATVHRIVTRHGGRIWAEGEPGRGATFYFTL</sequence>
<dbReference type="InterPro" id="IPR000014">
    <property type="entry name" value="PAS"/>
</dbReference>
<dbReference type="SMART" id="SM00091">
    <property type="entry name" value="PAS"/>
    <property type="match status" value="1"/>
</dbReference>
<evidence type="ECO:0000256" key="7">
    <source>
        <dbReference type="SAM" id="Phobius"/>
    </source>
</evidence>
<keyword evidence="7" id="KW-1133">Transmembrane helix</keyword>
<dbReference type="AlphaFoldDB" id="A0A0B5BEK9"/>
<dbReference type="InterPro" id="IPR003661">
    <property type="entry name" value="HisK_dim/P_dom"/>
</dbReference>
<dbReference type="InterPro" id="IPR033425">
    <property type="entry name" value="MASE3"/>
</dbReference>
<dbReference type="CDD" id="cd00082">
    <property type="entry name" value="HisKA"/>
    <property type="match status" value="1"/>
</dbReference>
<dbReference type="Gene3D" id="1.10.287.130">
    <property type="match status" value="1"/>
</dbReference>
<evidence type="ECO:0000256" key="6">
    <source>
        <dbReference type="ARBA" id="ARBA00023136"/>
    </source>
</evidence>
<dbReference type="EC" id="2.7.13.3" evidence="2"/>
<evidence type="ECO:0000256" key="2">
    <source>
        <dbReference type="ARBA" id="ARBA00012438"/>
    </source>
</evidence>
<dbReference type="PROSITE" id="PS50112">
    <property type="entry name" value="PAS"/>
    <property type="match status" value="1"/>
</dbReference>
<gene>
    <name evidence="10" type="ORF">GPICK_09190</name>
</gene>
<dbReference type="SUPFAM" id="SSF55785">
    <property type="entry name" value="PYP-like sensor domain (PAS domain)"/>
    <property type="match status" value="1"/>
</dbReference>
<evidence type="ECO:0000313" key="10">
    <source>
        <dbReference type="EMBL" id="AJE04877.1"/>
    </source>
</evidence>
<dbReference type="Pfam" id="PF02518">
    <property type="entry name" value="HATPase_c"/>
    <property type="match status" value="1"/>
</dbReference>
<dbReference type="SMART" id="SM00388">
    <property type="entry name" value="HisKA"/>
    <property type="match status" value="1"/>
</dbReference>
<dbReference type="InterPro" id="IPR013656">
    <property type="entry name" value="PAS_4"/>
</dbReference>
<reference evidence="10 11" key="1">
    <citation type="journal article" date="2015" name="Genome Announc.">
        <title>Complete Genome of Geobacter pickeringii G13T, a Metal-Reducing Isolate from Sedimentary Kaolin Deposits.</title>
        <authorList>
            <person name="Badalamenti J.P."/>
            <person name="Bond D.R."/>
        </authorList>
    </citation>
    <scope>NUCLEOTIDE SEQUENCE [LARGE SCALE GENOMIC DNA]</scope>
    <source>
        <strain evidence="10 11">G13</strain>
    </source>
</reference>
<feature type="domain" description="Histidine kinase" evidence="8">
    <location>
        <begin position="404"/>
        <end position="614"/>
    </location>
</feature>
<name>A0A0B5BEK9_9BACT</name>
<accession>A0A0B5BEK9</accession>
<organism evidence="10 11">
    <name type="scientific">Geobacter pickeringii</name>
    <dbReference type="NCBI Taxonomy" id="345632"/>
    <lineage>
        <taxon>Bacteria</taxon>
        <taxon>Pseudomonadati</taxon>
        <taxon>Thermodesulfobacteriota</taxon>
        <taxon>Desulfuromonadia</taxon>
        <taxon>Geobacterales</taxon>
        <taxon>Geobacteraceae</taxon>
        <taxon>Geobacter</taxon>
    </lineage>
</organism>
<dbReference type="CDD" id="cd00130">
    <property type="entry name" value="PAS"/>
    <property type="match status" value="1"/>
</dbReference>
<feature type="transmembrane region" description="Helical" evidence="7">
    <location>
        <begin position="27"/>
        <end position="44"/>
    </location>
</feature>
<proteinExistence type="predicted"/>
<dbReference type="PRINTS" id="PR00344">
    <property type="entry name" value="BCTRLSENSOR"/>
</dbReference>
<keyword evidence="6 7" id="KW-0472">Membrane</keyword>
<feature type="transmembrane region" description="Helical" evidence="7">
    <location>
        <begin position="117"/>
        <end position="136"/>
    </location>
</feature>
<dbReference type="PANTHER" id="PTHR42878">
    <property type="entry name" value="TWO-COMPONENT HISTIDINE KINASE"/>
    <property type="match status" value="1"/>
</dbReference>
<evidence type="ECO:0000256" key="3">
    <source>
        <dbReference type="ARBA" id="ARBA00022553"/>
    </source>
</evidence>
<evidence type="ECO:0000259" key="8">
    <source>
        <dbReference type="PROSITE" id="PS50109"/>
    </source>
</evidence>
<keyword evidence="5" id="KW-0418">Kinase</keyword>
<dbReference type="InterPro" id="IPR003594">
    <property type="entry name" value="HATPase_dom"/>
</dbReference>
<dbReference type="Proteomes" id="UP000057609">
    <property type="component" value="Chromosome"/>
</dbReference>
<dbReference type="EMBL" id="CP009788">
    <property type="protein sequence ID" value="AJE04877.1"/>
    <property type="molecule type" value="Genomic_DNA"/>
</dbReference>
<dbReference type="Gene3D" id="3.30.450.20">
    <property type="entry name" value="PAS domain"/>
    <property type="match status" value="1"/>
</dbReference>
<dbReference type="FunFam" id="3.30.565.10:FF:000006">
    <property type="entry name" value="Sensor histidine kinase WalK"/>
    <property type="match status" value="1"/>
</dbReference>
<feature type="domain" description="PAS" evidence="9">
    <location>
        <begin position="263"/>
        <end position="308"/>
    </location>
</feature>
<evidence type="ECO:0000256" key="4">
    <source>
        <dbReference type="ARBA" id="ARBA00022679"/>
    </source>
</evidence>
<dbReference type="InterPro" id="IPR036890">
    <property type="entry name" value="HATPase_C_sf"/>
</dbReference>
<dbReference type="InterPro" id="IPR004358">
    <property type="entry name" value="Sig_transdc_His_kin-like_C"/>
</dbReference>
<dbReference type="Pfam" id="PF08448">
    <property type="entry name" value="PAS_4"/>
    <property type="match status" value="1"/>
</dbReference>
<dbReference type="GO" id="GO:0016020">
    <property type="term" value="C:membrane"/>
    <property type="evidence" value="ECO:0007669"/>
    <property type="project" value="UniProtKB-SubCell"/>
</dbReference>
<feature type="transmembrane region" description="Helical" evidence="7">
    <location>
        <begin position="186"/>
        <end position="205"/>
    </location>
</feature>
<dbReference type="HOGENOM" id="CLU_000445_114_64_7"/>
<evidence type="ECO:0000256" key="5">
    <source>
        <dbReference type="ARBA" id="ARBA00022777"/>
    </source>
</evidence>
<feature type="transmembrane region" description="Helical" evidence="7">
    <location>
        <begin position="156"/>
        <end position="174"/>
    </location>
</feature>
<dbReference type="GO" id="GO:0030295">
    <property type="term" value="F:protein kinase activator activity"/>
    <property type="evidence" value="ECO:0007669"/>
    <property type="project" value="TreeGrafter"/>
</dbReference>
<comment type="catalytic activity">
    <reaction evidence="1">
        <text>ATP + protein L-histidine = ADP + protein N-phospho-L-histidine.</text>
        <dbReference type="EC" id="2.7.13.3"/>
    </reaction>
</comment>
<dbReference type="STRING" id="345632.GPICK_09190"/>
<dbReference type="InterPro" id="IPR005467">
    <property type="entry name" value="His_kinase_dom"/>
</dbReference>
<dbReference type="Gene3D" id="3.30.565.10">
    <property type="entry name" value="Histidine kinase-like ATPase, C-terminal domain"/>
    <property type="match status" value="1"/>
</dbReference>
<dbReference type="GO" id="GO:0007234">
    <property type="term" value="P:osmosensory signaling via phosphorelay pathway"/>
    <property type="evidence" value="ECO:0007669"/>
    <property type="project" value="TreeGrafter"/>
</dbReference>
<dbReference type="PROSITE" id="PS50109">
    <property type="entry name" value="HIS_KIN"/>
    <property type="match status" value="1"/>
</dbReference>
<feature type="transmembrane region" description="Helical" evidence="7">
    <location>
        <begin position="91"/>
        <end position="110"/>
    </location>
</feature>
<dbReference type="KEGG" id="gpi:GPICK_09190"/>
<protein>
    <recommendedName>
        <fullName evidence="2">histidine kinase</fullName>
        <ecNumber evidence="2">2.7.13.3</ecNumber>
    </recommendedName>
</protein>
<keyword evidence="3" id="KW-0597">Phosphoprotein</keyword>
<dbReference type="GO" id="GO:0000156">
    <property type="term" value="F:phosphorelay response regulator activity"/>
    <property type="evidence" value="ECO:0007669"/>
    <property type="project" value="TreeGrafter"/>
</dbReference>